<accession>B4G0U2</accession>
<reference evidence="2" key="1">
    <citation type="journal article" date="2009" name="PLoS Genet.">
        <title>Sequencing, mapping, and analysis of 27,455 maize full-length cDNAs.</title>
        <authorList>
            <person name="Soderlund C."/>
            <person name="Descour A."/>
            <person name="Kudrna D."/>
            <person name="Bomhoff M."/>
            <person name="Boyd L."/>
            <person name="Currie J."/>
            <person name="Angelova A."/>
            <person name="Collura K."/>
            <person name="Wissotski M."/>
            <person name="Ashley E."/>
            <person name="Morrow D."/>
            <person name="Fernandes J."/>
            <person name="Walbot V."/>
            <person name="Yu Y."/>
        </authorList>
    </citation>
    <scope>NUCLEOTIDE SEQUENCE</scope>
    <source>
        <strain evidence="2">B73</strain>
    </source>
</reference>
<name>B4G0U2_MAIZE</name>
<sequence length="153" mass="15901">MEPLGDSRGESVRRRCMYARLLGDISSTAAFRVKGRNVDRFSALRSPPWPLRSSGVASPSPGTSSAGSFLGCGGSGSGSGGGLTRRRSRLARCLLVVETALGLPLLIGDCVALELGLRGDGCLWQGGAVITAADMDSSSSCEKLRERSGESTH</sequence>
<evidence type="ECO:0000313" key="2">
    <source>
        <dbReference type="EMBL" id="ACF87985.1"/>
    </source>
</evidence>
<proteinExistence type="evidence at transcript level"/>
<organism evidence="2">
    <name type="scientific">Zea mays</name>
    <name type="common">Maize</name>
    <dbReference type="NCBI Taxonomy" id="4577"/>
    <lineage>
        <taxon>Eukaryota</taxon>
        <taxon>Viridiplantae</taxon>
        <taxon>Streptophyta</taxon>
        <taxon>Embryophyta</taxon>
        <taxon>Tracheophyta</taxon>
        <taxon>Spermatophyta</taxon>
        <taxon>Magnoliopsida</taxon>
        <taxon>Liliopsida</taxon>
        <taxon>Poales</taxon>
        <taxon>Poaceae</taxon>
        <taxon>PACMAD clade</taxon>
        <taxon>Panicoideae</taxon>
        <taxon>Andropogonodae</taxon>
        <taxon>Andropogoneae</taxon>
        <taxon>Tripsacinae</taxon>
        <taxon>Zea</taxon>
    </lineage>
</organism>
<dbReference type="AlphaFoldDB" id="B4G0U2"/>
<feature type="compositionally biased region" description="Low complexity" evidence="1">
    <location>
        <begin position="53"/>
        <end position="69"/>
    </location>
</feature>
<evidence type="ECO:0000256" key="1">
    <source>
        <dbReference type="SAM" id="MobiDB-lite"/>
    </source>
</evidence>
<dbReference type="EMBL" id="BT042980">
    <property type="protein sequence ID" value="ACF87985.1"/>
    <property type="molecule type" value="mRNA"/>
</dbReference>
<protein>
    <submittedName>
        <fullName evidence="2">Uncharacterized protein</fullName>
    </submittedName>
</protein>
<feature type="region of interest" description="Disordered" evidence="1">
    <location>
        <begin position="51"/>
        <end position="71"/>
    </location>
</feature>